<name>A0ABP0H2S8_CLALP</name>
<dbReference type="SUPFAM" id="SSF51419">
    <property type="entry name" value="PLP-binding barrel"/>
    <property type="match status" value="1"/>
</dbReference>
<dbReference type="InterPro" id="IPR051466">
    <property type="entry name" value="D-amino_acid_metab_enzyme"/>
</dbReference>
<sequence>MQRKVYDLSTPCLVVHKAKVKSNADKMQERADRAGVALRPHFKTSKCVEAAIIQTGGTKRCMAVSTLAEAECLQENGFEDILYAVPLSTSKIERCARLARAMNDFSVMIDSQHSLIALDSKNLGNDKQWNIFVKIDCNNGRAGILYSSDDALVLVNAIIKSNKLNFRGLYAHCGDSYHGTGLDCVHQVAKRTTLNVLELVERLKEESITCPVYGIGSTPTCSNPIPVMSKLTEWHPGNYIFYDVFQMTKGSCSQDEIACFVLTRVIGHYPQSNHMIVDCGFTALSLHGGGDCCGLTPGSGYRKIEGHPELKLAEMNQEHGLIRPVNESATLEFATYPIGTIFRIFPDHSCATAAMHRVFFIADESENIIEEWRPVSGW</sequence>
<dbReference type="Gene3D" id="3.20.20.10">
    <property type="entry name" value="Alanine racemase"/>
    <property type="match status" value="1"/>
</dbReference>
<evidence type="ECO:0000313" key="5">
    <source>
        <dbReference type="Proteomes" id="UP001642483"/>
    </source>
</evidence>
<gene>
    <name evidence="4" type="ORF">CVLEPA_LOCUS31746</name>
</gene>
<dbReference type="InterPro" id="IPR042208">
    <property type="entry name" value="D-ser_dehydrat-like_sf"/>
</dbReference>
<reference evidence="4 5" key="1">
    <citation type="submission" date="2024-02" db="EMBL/GenBank/DDBJ databases">
        <authorList>
            <person name="Daric V."/>
            <person name="Darras S."/>
        </authorList>
    </citation>
    <scope>NUCLEOTIDE SEQUENCE [LARGE SCALE GENOMIC DNA]</scope>
</reference>
<evidence type="ECO:0000256" key="1">
    <source>
        <dbReference type="ARBA" id="ARBA00005323"/>
    </source>
</evidence>
<keyword evidence="5" id="KW-1185">Reference proteome</keyword>
<dbReference type="Pfam" id="PF14031">
    <property type="entry name" value="D-ser_dehydrat"/>
    <property type="match status" value="1"/>
</dbReference>
<comment type="similarity">
    <text evidence="1">Belongs to the DSD1 family.</text>
</comment>
<dbReference type="PANTHER" id="PTHR28004">
    <property type="entry name" value="ZGC:162816-RELATED"/>
    <property type="match status" value="1"/>
</dbReference>
<evidence type="ECO:0000313" key="4">
    <source>
        <dbReference type="EMBL" id="CAK8698300.1"/>
    </source>
</evidence>
<comment type="caution">
    <text evidence="4">The sequence shown here is derived from an EMBL/GenBank/DDBJ whole genome shotgun (WGS) entry which is preliminary data.</text>
</comment>
<feature type="domain" description="D-serine dehydratase-like" evidence="3">
    <location>
        <begin position="258"/>
        <end position="363"/>
    </location>
</feature>
<proteinExistence type="inferred from homology"/>
<evidence type="ECO:0000256" key="2">
    <source>
        <dbReference type="ARBA" id="ARBA00023239"/>
    </source>
</evidence>
<dbReference type="InterPro" id="IPR029066">
    <property type="entry name" value="PLP-binding_barrel"/>
</dbReference>
<dbReference type="InterPro" id="IPR026956">
    <property type="entry name" value="D-ser_dehydrat-like_dom"/>
</dbReference>
<dbReference type="Gene3D" id="2.40.37.20">
    <property type="entry name" value="D-serine dehydratase-like domain"/>
    <property type="match status" value="1"/>
</dbReference>
<dbReference type="PANTHER" id="PTHR28004:SF2">
    <property type="entry name" value="D-SERINE DEHYDRATASE"/>
    <property type="match status" value="1"/>
</dbReference>
<dbReference type="Pfam" id="PF01168">
    <property type="entry name" value="Ala_racemase_N"/>
    <property type="match status" value="1"/>
</dbReference>
<organism evidence="4 5">
    <name type="scientific">Clavelina lepadiformis</name>
    <name type="common">Light-bulb sea squirt</name>
    <name type="synonym">Ascidia lepadiformis</name>
    <dbReference type="NCBI Taxonomy" id="159417"/>
    <lineage>
        <taxon>Eukaryota</taxon>
        <taxon>Metazoa</taxon>
        <taxon>Chordata</taxon>
        <taxon>Tunicata</taxon>
        <taxon>Ascidiacea</taxon>
        <taxon>Aplousobranchia</taxon>
        <taxon>Clavelinidae</taxon>
        <taxon>Clavelina</taxon>
    </lineage>
</organism>
<dbReference type="Proteomes" id="UP001642483">
    <property type="component" value="Unassembled WGS sequence"/>
</dbReference>
<accession>A0ABP0H2S8</accession>
<protein>
    <recommendedName>
        <fullName evidence="3">D-serine dehydratase-like domain-containing protein</fullName>
    </recommendedName>
</protein>
<dbReference type="InterPro" id="IPR001608">
    <property type="entry name" value="Ala_racemase_N"/>
</dbReference>
<keyword evidence="2" id="KW-0456">Lyase</keyword>
<evidence type="ECO:0000259" key="3">
    <source>
        <dbReference type="SMART" id="SM01119"/>
    </source>
</evidence>
<dbReference type="EMBL" id="CAWYQH010000174">
    <property type="protein sequence ID" value="CAK8698300.1"/>
    <property type="molecule type" value="Genomic_DNA"/>
</dbReference>
<dbReference type="SMART" id="SM01119">
    <property type="entry name" value="D-ser_dehydrat"/>
    <property type="match status" value="1"/>
</dbReference>